<keyword evidence="7" id="KW-1185">Reference proteome</keyword>
<dbReference type="EMBL" id="CP023036">
    <property type="protein sequence ID" value="AXY21080.1"/>
    <property type="molecule type" value="Genomic_DNA"/>
</dbReference>
<evidence type="ECO:0000259" key="5">
    <source>
        <dbReference type="SMART" id="SM00829"/>
    </source>
</evidence>
<feature type="domain" description="Enoyl reductase (ER)" evidence="5">
    <location>
        <begin position="13"/>
        <end position="340"/>
    </location>
</feature>
<dbReference type="Gene3D" id="3.40.50.720">
    <property type="entry name" value="NAD(P)-binding Rossmann-like Domain"/>
    <property type="match status" value="1"/>
</dbReference>
<organism evidence="6 7">
    <name type="scientific">Komagataeibacter saccharivorans</name>
    <dbReference type="NCBI Taxonomy" id="265959"/>
    <lineage>
        <taxon>Bacteria</taxon>
        <taxon>Pseudomonadati</taxon>
        <taxon>Pseudomonadota</taxon>
        <taxon>Alphaproteobacteria</taxon>
        <taxon>Acetobacterales</taxon>
        <taxon>Acetobacteraceae</taxon>
        <taxon>Komagataeibacter</taxon>
    </lineage>
</organism>
<evidence type="ECO:0000256" key="4">
    <source>
        <dbReference type="RuleBase" id="RU361277"/>
    </source>
</evidence>
<reference evidence="6 7" key="1">
    <citation type="submission" date="2017-08" db="EMBL/GenBank/DDBJ databases">
        <title>Complete genome sequence of Gluconacetobacter saccharivorans CV1 isolated from Fermented Vinegar.</title>
        <authorList>
            <person name="Kim S.-Y."/>
        </authorList>
    </citation>
    <scope>NUCLEOTIDE SEQUENCE [LARGE SCALE GENOMIC DNA]</scope>
    <source>
        <strain evidence="6 7">CV1</strain>
    </source>
</reference>
<dbReference type="InterPro" id="IPR002328">
    <property type="entry name" value="ADH_Zn_CS"/>
</dbReference>
<dbReference type="Pfam" id="PF00107">
    <property type="entry name" value="ADH_zinc_N"/>
    <property type="match status" value="1"/>
</dbReference>
<keyword evidence="2 4" id="KW-0862">Zinc</keyword>
<sequence length="344" mass="36564">METMQAAVLVTPGHFEVRDVPIPETGPDDVLVQVDRCGICGTDVHIFQGHYVADRLPFIPGHEFTGTLARIGGRVSGLHVGQRVVADINIGCGHCYFCRRNEILNCPEMRQIGIHRDGGFAQYVSVPGRQIIPASDDTPAEVLALTEPVACVVRAARKAGVGFGQSVVVLGAGPVGNLHIQMMRLVGAAPVIAVELSPERARLAARAGADVVITDPERVVDTVRAHTGGRGADVVIESIGLPALYARAFDLIRPGGHVAAFGITGPDDTIALGILDMILKETSIKGSVAGMGQDMHDALTLLQHGRFMVEPFTQAVVPLDQIQSAFDTLKDRPEILKVQIAPPV</sequence>
<comment type="cofactor">
    <cofactor evidence="4">
        <name>Zn(2+)</name>
        <dbReference type="ChEBI" id="CHEBI:29105"/>
    </cofactor>
</comment>
<dbReference type="Proteomes" id="UP000264120">
    <property type="component" value="Chromosome"/>
</dbReference>
<dbReference type="PANTHER" id="PTHR43401:SF2">
    <property type="entry name" value="L-THREONINE 3-DEHYDROGENASE"/>
    <property type="match status" value="1"/>
</dbReference>
<comment type="similarity">
    <text evidence="4">Belongs to the zinc-containing alcohol dehydrogenase family.</text>
</comment>
<name>A0A347W887_9PROT</name>
<dbReference type="SUPFAM" id="SSF50129">
    <property type="entry name" value="GroES-like"/>
    <property type="match status" value="1"/>
</dbReference>
<dbReference type="InterPro" id="IPR011032">
    <property type="entry name" value="GroES-like_sf"/>
</dbReference>
<evidence type="ECO:0000256" key="2">
    <source>
        <dbReference type="ARBA" id="ARBA00022833"/>
    </source>
</evidence>
<dbReference type="SUPFAM" id="SSF51735">
    <property type="entry name" value="NAD(P)-binding Rossmann-fold domains"/>
    <property type="match status" value="1"/>
</dbReference>
<dbReference type="InterPro" id="IPR013149">
    <property type="entry name" value="ADH-like_C"/>
</dbReference>
<protein>
    <submittedName>
        <fullName evidence="6">Putative zinc-type alcohol dehydrogenase-like protein YjmD</fullName>
        <ecNumber evidence="6">1.-.-.-</ecNumber>
    </submittedName>
</protein>
<dbReference type="SMART" id="SM00829">
    <property type="entry name" value="PKS_ER"/>
    <property type="match status" value="1"/>
</dbReference>
<dbReference type="PANTHER" id="PTHR43401">
    <property type="entry name" value="L-THREONINE 3-DEHYDROGENASE"/>
    <property type="match status" value="1"/>
</dbReference>
<dbReference type="KEGG" id="ksc:CD178_00253"/>
<dbReference type="AlphaFoldDB" id="A0A347W887"/>
<dbReference type="EC" id="1.-.-.-" evidence="6"/>
<gene>
    <name evidence="6" type="primary">yjmD</name>
    <name evidence="6" type="ORF">CD178_00253</name>
</gene>
<dbReference type="PROSITE" id="PS00059">
    <property type="entry name" value="ADH_ZINC"/>
    <property type="match status" value="1"/>
</dbReference>
<dbReference type="InterPro" id="IPR050129">
    <property type="entry name" value="Zn_alcohol_dh"/>
</dbReference>
<dbReference type="InterPro" id="IPR020843">
    <property type="entry name" value="ER"/>
</dbReference>
<proteinExistence type="inferred from homology"/>
<dbReference type="OrthoDB" id="5295340at2"/>
<evidence type="ECO:0000256" key="1">
    <source>
        <dbReference type="ARBA" id="ARBA00022723"/>
    </source>
</evidence>
<keyword evidence="1 4" id="KW-0479">Metal-binding</keyword>
<dbReference type="RefSeq" id="WP_118962331.1">
    <property type="nucleotide sequence ID" value="NZ_CP023036.1"/>
</dbReference>
<dbReference type="GO" id="GO:0016616">
    <property type="term" value="F:oxidoreductase activity, acting on the CH-OH group of donors, NAD or NADP as acceptor"/>
    <property type="evidence" value="ECO:0007669"/>
    <property type="project" value="UniProtKB-ARBA"/>
</dbReference>
<dbReference type="Gene3D" id="3.90.180.10">
    <property type="entry name" value="Medium-chain alcohol dehydrogenases, catalytic domain"/>
    <property type="match status" value="1"/>
</dbReference>
<dbReference type="InterPro" id="IPR013154">
    <property type="entry name" value="ADH-like_N"/>
</dbReference>
<evidence type="ECO:0000313" key="7">
    <source>
        <dbReference type="Proteomes" id="UP000264120"/>
    </source>
</evidence>
<evidence type="ECO:0000256" key="3">
    <source>
        <dbReference type="ARBA" id="ARBA00023002"/>
    </source>
</evidence>
<evidence type="ECO:0000313" key="6">
    <source>
        <dbReference type="EMBL" id="AXY21080.1"/>
    </source>
</evidence>
<dbReference type="GO" id="GO:0008270">
    <property type="term" value="F:zinc ion binding"/>
    <property type="evidence" value="ECO:0007669"/>
    <property type="project" value="InterPro"/>
</dbReference>
<dbReference type="InterPro" id="IPR036291">
    <property type="entry name" value="NAD(P)-bd_dom_sf"/>
</dbReference>
<accession>A0A347W887</accession>
<dbReference type="Pfam" id="PF08240">
    <property type="entry name" value="ADH_N"/>
    <property type="match status" value="1"/>
</dbReference>
<keyword evidence="3 6" id="KW-0560">Oxidoreductase</keyword>